<dbReference type="RefSeq" id="WP_307230135.1">
    <property type="nucleotide sequence ID" value="NZ_JAUSTT010000015.1"/>
</dbReference>
<evidence type="ECO:0000313" key="2">
    <source>
        <dbReference type="Proteomes" id="UP001223586"/>
    </source>
</evidence>
<accession>A0ABT9WTY0</accession>
<name>A0ABT9WTY0_9BACI</name>
<organism evidence="1 2">
    <name type="scientific">Bacillus chungangensis</name>
    <dbReference type="NCBI Taxonomy" id="587633"/>
    <lineage>
        <taxon>Bacteria</taxon>
        <taxon>Bacillati</taxon>
        <taxon>Bacillota</taxon>
        <taxon>Bacilli</taxon>
        <taxon>Bacillales</taxon>
        <taxon>Bacillaceae</taxon>
        <taxon>Bacillus</taxon>
    </lineage>
</organism>
<gene>
    <name evidence="1" type="ORF">J2S08_002601</name>
</gene>
<keyword evidence="2" id="KW-1185">Reference proteome</keyword>
<dbReference type="Proteomes" id="UP001223586">
    <property type="component" value="Unassembled WGS sequence"/>
</dbReference>
<dbReference type="SUPFAM" id="SSF89372">
    <property type="entry name" value="Fucose-specific lectin"/>
    <property type="match status" value="1"/>
</dbReference>
<sequence length="634" mass="72744">MTTSNIRTLHPDEVIDPKDLTIGKRIRCHYQAKSNEVGVFSGLGEGTSDFIPPESSAEPSGDFYFICVDRDHLGRWKLIADRNIQHSISWDTLNSEGIASGSGLTLDYLAENYILQDGKLLNYDIKENVSYLSSIVFNNELYVFTSEATDGGLNKRLLRVKKFNGTKWVDASDGESLNFDPNGNPGQCFPVVFNGELCVFWSEWSNRSILRAKKLVKNKWINLGSPLNYDPTMHSEIKSVCVYNNILYIFFRENKRLRFKKYDGIYWHQDDGVRLNSFEANAFVDSIVFNDELYLFWNERNNNQTSITRGKKLSGGSWKTADFSSPLNLDTEKHTFRPKLVVYKNELYVFFIDEFMEGSQSLVCKKLSGNQWKLLSDSLNYNSNRNSIQEIKTYVYNDRLYVFWRERSDKENEGYVIRGKILNGESFVPINSRDIHSLKGARPFDLVEFNGVMHIQLTSNDNLDGKYLLKDFSIDYTMDKSFTVTSRLLTGGISTGNKDNEWDKYIVNSDLNGTIEAGDNNVWNWKNVFSWTSTSDHNGLRVIRGRTSVESRASSNSSIVASRAFRPVLLIEPKNKNKSFILYEGEAYYYNSGWVNLGAIPDDTEAKKQLFEQYGMEHDITGRQLKELKEMLLG</sequence>
<comment type="caution">
    <text evidence="1">The sequence shown here is derived from an EMBL/GenBank/DDBJ whole genome shotgun (WGS) entry which is preliminary data.</text>
</comment>
<protein>
    <submittedName>
        <fullName evidence="1">Uncharacterized protein</fullName>
    </submittedName>
</protein>
<proteinExistence type="predicted"/>
<dbReference type="EMBL" id="JAUSTT010000015">
    <property type="protein sequence ID" value="MDQ0176743.1"/>
    <property type="molecule type" value="Genomic_DNA"/>
</dbReference>
<reference evidence="1 2" key="1">
    <citation type="submission" date="2023-07" db="EMBL/GenBank/DDBJ databases">
        <title>Genomic Encyclopedia of Type Strains, Phase IV (KMG-IV): sequencing the most valuable type-strain genomes for metagenomic binning, comparative biology and taxonomic classification.</title>
        <authorList>
            <person name="Goeker M."/>
        </authorList>
    </citation>
    <scope>NUCLEOTIDE SEQUENCE [LARGE SCALE GENOMIC DNA]</scope>
    <source>
        <strain evidence="1 2">DSM 23837</strain>
    </source>
</reference>
<evidence type="ECO:0000313" key="1">
    <source>
        <dbReference type="EMBL" id="MDQ0176743.1"/>
    </source>
</evidence>